<dbReference type="Pfam" id="PF00266">
    <property type="entry name" value="Aminotran_5"/>
    <property type="match status" value="1"/>
</dbReference>
<keyword evidence="2" id="KW-0808">Transferase</keyword>
<evidence type="ECO:0000313" key="2">
    <source>
        <dbReference type="EMBL" id="TDC33999.1"/>
    </source>
</evidence>
<dbReference type="GO" id="GO:0008483">
    <property type="term" value="F:transaminase activity"/>
    <property type="evidence" value="ECO:0007669"/>
    <property type="project" value="UniProtKB-KW"/>
</dbReference>
<dbReference type="SUPFAM" id="SSF53383">
    <property type="entry name" value="PLP-dependent transferases"/>
    <property type="match status" value="1"/>
</dbReference>
<dbReference type="PANTHER" id="PTHR43586">
    <property type="entry name" value="CYSTEINE DESULFURASE"/>
    <property type="match status" value="1"/>
</dbReference>
<dbReference type="Gene3D" id="3.90.1150.10">
    <property type="entry name" value="Aspartate Aminotransferase, domain 1"/>
    <property type="match status" value="1"/>
</dbReference>
<comment type="caution">
    <text evidence="2">The sequence shown here is derived from an EMBL/GenBank/DDBJ whole genome shotgun (WGS) entry which is preliminary data.</text>
</comment>
<sequence>MQMQDAVDLWVPKPGYLNTAAYGLPPRTSWEALVSAQEDWLVGEGGWETWAASTEPCRDSFARLIGVPASDVFSASTVSAAVGLLAASAPDNSRVLIPDMEFTSVSFPWVVHGHRGIEVVTVPLEKLIDSIDSSIDIVAFSLVQSATGVVTDLAEVAAAAAAASALVIVDASQAVGWLPFNALLADAVISTTYKWLMSPRGATFGYLSPRLQERCLPLHAGWTSGRDVSASFYGLPMDLTPDARRFDQSAAWFSHVATAPTLALLEEIGIQPIHDHDVALANTFRAGLGLEPSDSAIVSLRAPGVDHRLAAAGIRASARNGSARLAFHLYTTPADVDLALNALAGLHLPI</sequence>
<name>A0A4R4QFH5_9ACTN</name>
<protein>
    <submittedName>
        <fullName evidence="2">Aminotransferase class V-fold PLP-dependent enzyme</fullName>
    </submittedName>
</protein>
<organism evidence="2 3">
    <name type="scientific">Kribbella albertanoniae</name>
    <dbReference type="NCBI Taxonomy" id="1266829"/>
    <lineage>
        <taxon>Bacteria</taxon>
        <taxon>Bacillati</taxon>
        <taxon>Actinomycetota</taxon>
        <taxon>Actinomycetes</taxon>
        <taxon>Propionibacteriales</taxon>
        <taxon>Kribbellaceae</taxon>
        <taxon>Kribbella</taxon>
    </lineage>
</organism>
<dbReference type="InterPro" id="IPR015421">
    <property type="entry name" value="PyrdxlP-dep_Trfase_major"/>
</dbReference>
<dbReference type="PANTHER" id="PTHR43586:SF21">
    <property type="entry name" value="PYRIDOXAL PHOSPHATE (PLP)-DEPENDENT ASPARTATE AMINOTRANSFERASE SUPERFAMILY"/>
    <property type="match status" value="1"/>
</dbReference>
<feature type="domain" description="Aminotransferase class V" evidence="1">
    <location>
        <begin position="53"/>
        <end position="288"/>
    </location>
</feature>
<evidence type="ECO:0000313" key="3">
    <source>
        <dbReference type="Proteomes" id="UP000295075"/>
    </source>
</evidence>
<keyword evidence="2" id="KW-0032">Aminotransferase</keyword>
<dbReference type="EMBL" id="SMKA01000010">
    <property type="protein sequence ID" value="TDC33999.1"/>
    <property type="molecule type" value="Genomic_DNA"/>
</dbReference>
<dbReference type="OrthoDB" id="250246at2"/>
<dbReference type="AlphaFoldDB" id="A0A4R4QFH5"/>
<gene>
    <name evidence="2" type="ORF">E1261_04630</name>
</gene>
<dbReference type="InterPro" id="IPR015424">
    <property type="entry name" value="PyrdxlP-dep_Trfase"/>
</dbReference>
<proteinExistence type="predicted"/>
<keyword evidence="3" id="KW-1185">Reference proteome</keyword>
<evidence type="ECO:0000259" key="1">
    <source>
        <dbReference type="Pfam" id="PF00266"/>
    </source>
</evidence>
<reference evidence="2 3" key="1">
    <citation type="submission" date="2019-03" db="EMBL/GenBank/DDBJ databases">
        <title>Draft genome sequences of novel Actinobacteria.</title>
        <authorList>
            <person name="Sahin N."/>
            <person name="Ay H."/>
            <person name="Saygin H."/>
        </authorList>
    </citation>
    <scope>NUCLEOTIDE SEQUENCE [LARGE SCALE GENOMIC DNA]</scope>
    <source>
        <strain evidence="2 3">JCM 30547</strain>
    </source>
</reference>
<accession>A0A4R4QFH5</accession>
<dbReference type="InterPro" id="IPR000192">
    <property type="entry name" value="Aminotrans_V_dom"/>
</dbReference>
<dbReference type="Gene3D" id="3.40.640.10">
    <property type="entry name" value="Type I PLP-dependent aspartate aminotransferase-like (Major domain)"/>
    <property type="match status" value="1"/>
</dbReference>
<dbReference type="Proteomes" id="UP000295075">
    <property type="component" value="Unassembled WGS sequence"/>
</dbReference>
<dbReference type="InterPro" id="IPR015422">
    <property type="entry name" value="PyrdxlP-dep_Trfase_small"/>
</dbReference>